<comment type="caution">
    <text evidence="1">The sequence shown here is derived from an EMBL/GenBank/DDBJ whole genome shotgun (WGS) entry which is preliminary data.</text>
</comment>
<protein>
    <recommendedName>
        <fullName evidence="3">Mga helix-turn-helix domain-containing protein</fullName>
    </recommendedName>
</protein>
<evidence type="ECO:0000313" key="2">
    <source>
        <dbReference type="Proteomes" id="UP000195043"/>
    </source>
</evidence>
<dbReference type="AlphaFoldDB" id="A0A242A5T3"/>
<accession>A0A242A5T3</accession>
<keyword evidence="2" id="KW-1185">Reference proteome</keyword>
<evidence type="ECO:0008006" key="3">
    <source>
        <dbReference type="Google" id="ProtNLM"/>
    </source>
</evidence>
<name>A0A242A5T3_9ENTE</name>
<proteinExistence type="predicted"/>
<evidence type="ECO:0000313" key="1">
    <source>
        <dbReference type="EMBL" id="OTN76397.1"/>
    </source>
</evidence>
<sequence length="324" mass="38128">MQEMVNDLYHTFDSVTSIGNKQKFELCLKIGQLRRDAGYLIDQEIPQSALVLKESIIDTHQKSFYAFLSQKCPPSYLKKEQMSFYFILYSGAIYIHQDTPVYGMFQKWASEENEPYQVIRQLTGDIAARFLQNQRPIDYEVIIANLTSVFNACVVLSDAPPLIFLLLQKNWRIEEPLSKHVYKYCAKFLKHLSRRKKYLFLDDHLESLTNLFTFFLWPTVKAAIHKLKISVGIVAEDNFITMLPLYNFFTEHHYVDLSPYQGDEDVDLLVIPHLSFYPDNFHKQVFHYNYLAVENQFADLKKALAQQQLLKYENNLLSHDDYLY</sequence>
<dbReference type="EMBL" id="NGKU01000001">
    <property type="protein sequence ID" value="OTN76397.1"/>
    <property type="molecule type" value="Genomic_DNA"/>
</dbReference>
<dbReference type="Proteomes" id="UP000195043">
    <property type="component" value="Unassembled WGS sequence"/>
</dbReference>
<gene>
    <name evidence="1" type="ORF">A5886_001474</name>
</gene>
<dbReference type="RefSeq" id="WP_086274351.1">
    <property type="nucleotide sequence ID" value="NZ_NGKU01000001.1"/>
</dbReference>
<reference evidence="1 2" key="1">
    <citation type="submission" date="2017-05" db="EMBL/GenBank/DDBJ databases">
        <title>The Genome Sequence of Enterococcus sp. 8G7_MSG3316.</title>
        <authorList>
            <consortium name="The Broad Institute Genomics Platform"/>
            <consortium name="The Broad Institute Genomic Center for Infectious Diseases"/>
            <person name="Earl A."/>
            <person name="Manson A."/>
            <person name="Schwartman J."/>
            <person name="Gilmore M."/>
            <person name="Abouelleil A."/>
            <person name="Cao P."/>
            <person name="Chapman S."/>
            <person name="Cusick C."/>
            <person name="Shea T."/>
            <person name="Young S."/>
            <person name="Neafsey D."/>
            <person name="Nusbaum C."/>
            <person name="Birren B."/>
        </authorList>
    </citation>
    <scope>NUCLEOTIDE SEQUENCE [LARGE SCALE GENOMIC DNA]</scope>
    <source>
        <strain evidence="1 2">8G7_MSG3316</strain>
    </source>
</reference>
<organism evidence="1 2">
    <name type="scientific">Candidatus Enterococcus testudinis</name>
    <dbReference type="NCBI Taxonomy" id="1834191"/>
    <lineage>
        <taxon>Bacteria</taxon>
        <taxon>Bacillati</taxon>
        <taxon>Bacillota</taxon>
        <taxon>Bacilli</taxon>
        <taxon>Lactobacillales</taxon>
        <taxon>Enterococcaceae</taxon>
        <taxon>Enterococcus</taxon>
    </lineage>
</organism>